<gene>
    <name evidence="1" type="ORF">SAMN04490197_3721</name>
</gene>
<proteinExistence type="predicted"/>
<dbReference type="RefSeq" id="WP_057725783.1">
    <property type="nucleotide sequence ID" value="NZ_JYLM01000012.1"/>
</dbReference>
<dbReference type="InterPro" id="IPR011990">
    <property type="entry name" value="TPR-like_helical_dom_sf"/>
</dbReference>
<accession>A0A1H2GJ20</accession>
<dbReference type="PANTHER" id="PTHR45011:SF1">
    <property type="entry name" value="DAP3-BINDING CELL DEATH ENHANCER 1"/>
    <property type="match status" value="1"/>
</dbReference>
<dbReference type="PANTHER" id="PTHR45011">
    <property type="entry name" value="DAP3-BINDING CELL DEATH ENHANCER 1"/>
    <property type="match status" value="1"/>
</dbReference>
<dbReference type="AlphaFoldDB" id="A0A1H2GJ20"/>
<keyword evidence="2" id="KW-1185">Reference proteome</keyword>
<dbReference type="InterPro" id="IPR006597">
    <property type="entry name" value="Sel1-like"/>
</dbReference>
<dbReference type="EMBL" id="LT629782">
    <property type="protein sequence ID" value="SDU19620.1"/>
    <property type="molecule type" value="Genomic_DNA"/>
</dbReference>
<dbReference type="SUPFAM" id="SSF81901">
    <property type="entry name" value="HCP-like"/>
    <property type="match status" value="2"/>
</dbReference>
<dbReference type="Pfam" id="PF08238">
    <property type="entry name" value="Sel1"/>
    <property type="match status" value="8"/>
</dbReference>
<name>A0A1H2GJ20_9PSED</name>
<reference evidence="1 2" key="1">
    <citation type="submission" date="2016-10" db="EMBL/GenBank/DDBJ databases">
        <authorList>
            <person name="Varghese N."/>
            <person name="Submissions S."/>
        </authorList>
    </citation>
    <scope>NUCLEOTIDE SEQUENCE [LARGE SCALE GENOMIC DNA]</scope>
    <source>
        <strain evidence="1 2">BS2775</strain>
    </source>
</reference>
<protein>
    <submittedName>
        <fullName evidence="1">TPR repeat</fullName>
    </submittedName>
</protein>
<sequence length="518" mass="56957">MISSKEQFSSFVNATYRYLQTRGLPSDVRLSAVRELMAKSIANKPSNKLIEHLENCPIPVDGTLCKRVASAIQEAYGLEMPSQAWRWPLPANFKLNPSERISIWQEAFQAAFDEQNIDGMWRDTFFSIEPYIKPMGDGYWAVCNRSPVRFGVCCDVLGAKWVAHRPTDNSIADDRSGRGEGDLSFQLGLTALWKNDYKLAFDHLQKAADLGHPLANFNLGWMFSEGLGMAQDFTRASIHYQAAADRGISMAHHNIARMHLAGGPNFAKSIPDAIRHFELAAEGKVAASIGCLGMIYLNGNGVPADHSRAVKLLAQAVKLGDDHSVNALATVLDMENGGVSTPETFAMYRIAARSARELNQLTPIYNLGLCFLSGNGIKQNLTKARRLFRIAAVAGEPDAAFNLGLMYLNGEGATLDPAEAKLWFERAADHDQMEAINALGSIEFNGLCGDCNYSRAWELFSNAADLGSAFAMVNQARSLVFGLGVERDMGRASDLLYRAEDLGAPHAREARIQWEVRT</sequence>
<evidence type="ECO:0000313" key="2">
    <source>
        <dbReference type="Proteomes" id="UP000183653"/>
    </source>
</evidence>
<dbReference type="OrthoDB" id="9792653at2"/>
<evidence type="ECO:0000313" key="1">
    <source>
        <dbReference type="EMBL" id="SDU19620.1"/>
    </source>
</evidence>
<organism evidence="1 2">
    <name type="scientific">Pseudomonas orientalis</name>
    <dbReference type="NCBI Taxonomy" id="76758"/>
    <lineage>
        <taxon>Bacteria</taxon>
        <taxon>Pseudomonadati</taxon>
        <taxon>Pseudomonadota</taxon>
        <taxon>Gammaproteobacteria</taxon>
        <taxon>Pseudomonadales</taxon>
        <taxon>Pseudomonadaceae</taxon>
        <taxon>Pseudomonas</taxon>
    </lineage>
</organism>
<dbReference type="InterPro" id="IPR052748">
    <property type="entry name" value="ISR_Activator"/>
</dbReference>
<dbReference type="Proteomes" id="UP000183653">
    <property type="component" value="Chromosome I"/>
</dbReference>
<dbReference type="SMART" id="SM00671">
    <property type="entry name" value="SEL1"/>
    <property type="match status" value="8"/>
</dbReference>
<dbReference type="Gene3D" id="1.25.40.10">
    <property type="entry name" value="Tetratricopeptide repeat domain"/>
    <property type="match status" value="2"/>
</dbReference>